<reference evidence="1 2" key="1">
    <citation type="submission" date="2019-10" db="EMBL/GenBank/DDBJ databases">
        <title>The completed genome of Lactobacillus harbinensis M1.</title>
        <authorList>
            <person name="Zheng Y."/>
        </authorList>
    </citation>
    <scope>NUCLEOTIDE SEQUENCE [LARGE SCALE GENOMIC DNA]</scope>
    <source>
        <strain evidence="1 2">M1</strain>
    </source>
</reference>
<sequence length="138" mass="16476">MMELIPYNKEQTKRNVEAELKEYRRNARLADERFIPNVTATYSFEMKSFTGKRPEPVENYVTRHVDAVTYLTHVAAAMNKLNAYKRQILWAKYCDRRERNDKQIYMDLHIPERTYYRGLDAAIQEFAEAYENGRLLAE</sequence>
<dbReference type="NCBIfam" id="TIGR01637">
    <property type="entry name" value="phage_arpU"/>
    <property type="match status" value="1"/>
</dbReference>
<evidence type="ECO:0000313" key="1">
    <source>
        <dbReference type="EMBL" id="QFR22998.1"/>
    </source>
</evidence>
<evidence type="ECO:0000313" key="2">
    <source>
        <dbReference type="Proteomes" id="UP000326779"/>
    </source>
</evidence>
<gene>
    <name evidence="1" type="ORF">D1010_05825</name>
</gene>
<accession>A0A5P8M3B8</accession>
<dbReference type="RefSeq" id="WP_150391553.1">
    <property type="nucleotide sequence ID" value="NZ_CP041364.1"/>
</dbReference>
<protein>
    <submittedName>
        <fullName evidence="1">ArpU family transcriptional regulator</fullName>
    </submittedName>
</protein>
<dbReference type="KEGG" id="lhb:D1010_05825"/>
<dbReference type="Proteomes" id="UP000326779">
    <property type="component" value="Chromosome"/>
</dbReference>
<dbReference type="EMBL" id="CP045143">
    <property type="protein sequence ID" value="QFR22998.1"/>
    <property type="molecule type" value="Genomic_DNA"/>
</dbReference>
<organism evidence="1 2">
    <name type="scientific">Schleiferilactobacillus harbinensis</name>
    <dbReference type="NCBI Taxonomy" id="304207"/>
    <lineage>
        <taxon>Bacteria</taxon>
        <taxon>Bacillati</taxon>
        <taxon>Bacillota</taxon>
        <taxon>Bacilli</taxon>
        <taxon>Lactobacillales</taxon>
        <taxon>Lactobacillaceae</taxon>
        <taxon>Schleiferilactobacillus</taxon>
    </lineage>
</organism>
<proteinExistence type="predicted"/>
<dbReference type="InterPro" id="IPR006524">
    <property type="entry name" value="ArpU-like"/>
</dbReference>
<dbReference type="GeneID" id="78508620"/>
<name>A0A5P8M3B8_9LACO</name>
<dbReference type="AlphaFoldDB" id="A0A5P8M3B8"/>